<dbReference type="AlphaFoldDB" id="A0A0N7LRM4"/>
<organism evidence="3 4">
    <name type="scientific">Shimia marina</name>
    <dbReference type="NCBI Taxonomy" id="321267"/>
    <lineage>
        <taxon>Bacteria</taxon>
        <taxon>Pseudomonadati</taxon>
        <taxon>Pseudomonadota</taxon>
        <taxon>Alphaproteobacteria</taxon>
        <taxon>Rhodobacterales</taxon>
        <taxon>Roseobacteraceae</taxon>
    </lineage>
</organism>
<protein>
    <submittedName>
        <fullName evidence="3">ABC-type uncharacterized transport system, auxiliary component</fullName>
    </submittedName>
</protein>
<feature type="domain" description="ABC-type transport auxiliary lipoprotein component" evidence="2">
    <location>
        <begin position="35"/>
        <end position="196"/>
    </location>
</feature>
<dbReference type="Gene3D" id="3.40.50.10610">
    <property type="entry name" value="ABC-type transport auxiliary lipoprotein component"/>
    <property type="match status" value="1"/>
</dbReference>
<dbReference type="InterPro" id="IPR005586">
    <property type="entry name" value="ABC_trans_aux"/>
</dbReference>
<dbReference type="OrthoDB" id="9808689at2"/>
<evidence type="ECO:0000313" key="3">
    <source>
        <dbReference type="EMBL" id="CUH51228.1"/>
    </source>
</evidence>
<name>A0A0N7LRM4_9RHOB</name>
<reference evidence="3 4" key="1">
    <citation type="submission" date="2015-09" db="EMBL/GenBank/DDBJ databases">
        <authorList>
            <consortium name="Swine Surveillance"/>
        </authorList>
    </citation>
    <scope>NUCLEOTIDE SEQUENCE [LARGE SCALE GENOMIC DNA]</scope>
    <source>
        <strain evidence="3 4">CECT 7688</strain>
    </source>
</reference>
<accession>A0A0N7LRM4</accession>
<gene>
    <name evidence="3" type="ORF">SHM7688_00662</name>
</gene>
<dbReference type="Pfam" id="PF03886">
    <property type="entry name" value="ABC_trans_aux"/>
    <property type="match status" value="1"/>
</dbReference>
<keyword evidence="4" id="KW-1185">Reference proteome</keyword>
<feature type="chain" id="PRO_5006015532" evidence="1">
    <location>
        <begin position="22"/>
        <end position="220"/>
    </location>
</feature>
<evidence type="ECO:0000256" key="1">
    <source>
        <dbReference type="SAM" id="SignalP"/>
    </source>
</evidence>
<evidence type="ECO:0000259" key="2">
    <source>
        <dbReference type="Pfam" id="PF03886"/>
    </source>
</evidence>
<sequence>MMRWMSFVFLAGALAVSGCTGIGTINRATAPTDLYTLTPKSTFDSKLPRLSQQISVEEPTASSAVNTDQVAVQPTPYRFEYLPRARWVDRAPVMLQTLLIESFENSDRVSAVGRSSVGLRPDYMIVTDLREFQARLPKADSESQALEVHVMLNIKIVDAFDDHIIGSKTFERIASSPSDDMDDIVQAFDTALGKAMRRAVEWSVKSIYSHGRKNPRPSIR</sequence>
<dbReference type="SUPFAM" id="SSF159594">
    <property type="entry name" value="XCC0632-like"/>
    <property type="match status" value="1"/>
</dbReference>
<feature type="signal peptide" evidence="1">
    <location>
        <begin position="1"/>
        <end position="21"/>
    </location>
</feature>
<evidence type="ECO:0000313" key="4">
    <source>
        <dbReference type="Proteomes" id="UP000054823"/>
    </source>
</evidence>
<dbReference type="STRING" id="321267.SHM7688_00662"/>
<proteinExistence type="predicted"/>
<keyword evidence="1" id="KW-0732">Signal</keyword>
<dbReference type="EMBL" id="CYPW01000006">
    <property type="protein sequence ID" value="CUH51228.1"/>
    <property type="molecule type" value="Genomic_DNA"/>
</dbReference>
<dbReference type="Proteomes" id="UP000054823">
    <property type="component" value="Unassembled WGS sequence"/>
</dbReference>
<dbReference type="PROSITE" id="PS51257">
    <property type="entry name" value="PROKAR_LIPOPROTEIN"/>
    <property type="match status" value="1"/>
</dbReference>